<comment type="caution">
    <text evidence="1">The sequence shown here is derived from an EMBL/GenBank/DDBJ whole genome shotgun (WGS) entry which is preliminary data.</text>
</comment>
<evidence type="ECO:0000313" key="2">
    <source>
        <dbReference type="Proteomes" id="UP001286313"/>
    </source>
</evidence>
<protein>
    <submittedName>
        <fullName evidence="1">Uncharacterized protein</fullName>
    </submittedName>
</protein>
<dbReference type="EMBL" id="JAWQEG010000241">
    <property type="protein sequence ID" value="KAK3892904.1"/>
    <property type="molecule type" value="Genomic_DNA"/>
</dbReference>
<organism evidence="1 2">
    <name type="scientific">Petrolisthes cinctipes</name>
    <name type="common">Flat porcelain crab</name>
    <dbReference type="NCBI Taxonomy" id="88211"/>
    <lineage>
        <taxon>Eukaryota</taxon>
        <taxon>Metazoa</taxon>
        <taxon>Ecdysozoa</taxon>
        <taxon>Arthropoda</taxon>
        <taxon>Crustacea</taxon>
        <taxon>Multicrustacea</taxon>
        <taxon>Malacostraca</taxon>
        <taxon>Eumalacostraca</taxon>
        <taxon>Eucarida</taxon>
        <taxon>Decapoda</taxon>
        <taxon>Pleocyemata</taxon>
        <taxon>Anomura</taxon>
        <taxon>Galatheoidea</taxon>
        <taxon>Porcellanidae</taxon>
        <taxon>Petrolisthes</taxon>
    </lineage>
</organism>
<accession>A0AAE1GH09</accession>
<dbReference type="AlphaFoldDB" id="A0AAE1GH09"/>
<name>A0AAE1GH09_PETCI</name>
<evidence type="ECO:0000313" key="1">
    <source>
        <dbReference type="EMBL" id="KAK3892904.1"/>
    </source>
</evidence>
<reference evidence="1" key="1">
    <citation type="submission" date="2023-10" db="EMBL/GenBank/DDBJ databases">
        <title>Genome assemblies of two species of porcelain crab, Petrolisthes cinctipes and Petrolisthes manimaculis (Anomura: Porcellanidae).</title>
        <authorList>
            <person name="Angst P."/>
        </authorList>
    </citation>
    <scope>NUCLEOTIDE SEQUENCE</scope>
    <source>
        <strain evidence="1">PB745_01</strain>
        <tissue evidence="1">Gill</tissue>
    </source>
</reference>
<gene>
    <name evidence="1" type="ORF">Pcinc_003270</name>
</gene>
<keyword evidence="2" id="KW-1185">Reference proteome</keyword>
<proteinExistence type="predicted"/>
<dbReference type="Proteomes" id="UP001286313">
    <property type="component" value="Unassembled WGS sequence"/>
</dbReference>
<sequence length="152" mass="16984">MLSATALSIWLEAPCSHEADTRNFVHARHVTEAGIKVIMVKASDADFVIITVNVLQLLQELGLQQLWVAFDQGQNLRSSTAEGVDGARLDMFARRQIKYEAIPPTRAALKHHVKCAAYQTGCIRSQSTVSQPETQTPADWGWIKKEDLWQIV</sequence>